<protein>
    <submittedName>
        <fullName evidence="6">Uncharacterized protein</fullName>
    </submittedName>
</protein>
<dbReference type="PROSITE" id="PS01209">
    <property type="entry name" value="LDLRA_1"/>
    <property type="match status" value="1"/>
</dbReference>
<feature type="disulfide bond" evidence="5">
    <location>
        <begin position="93"/>
        <end position="111"/>
    </location>
</feature>
<dbReference type="InterPro" id="IPR002172">
    <property type="entry name" value="LDrepeatLR_classA_rpt"/>
</dbReference>
<dbReference type="PANTHER" id="PTHR45742:SF8">
    <property type="entry name" value="FLOCCULATION PROTEIN FLO11"/>
    <property type="match status" value="1"/>
</dbReference>
<dbReference type="InterPro" id="IPR036055">
    <property type="entry name" value="LDL_receptor-like_sf"/>
</dbReference>
<evidence type="ECO:0000256" key="4">
    <source>
        <dbReference type="ARBA" id="ARBA00023157"/>
    </source>
</evidence>
<evidence type="ECO:0000256" key="5">
    <source>
        <dbReference type="PROSITE-ProRule" id="PRU00124"/>
    </source>
</evidence>
<feature type="disulfide bond" evidence="5">
    <location>
        <begin position="105"/>
        <end position="120"/>
    </location>
</feature>
<dbReference type="GO" id="GO:0006956">
    <property type="term" value="P:complement activation"/>
    <property type="evidence" value="ECO:0007669"/>
    <property type="project" value="TreeGrafter"/>
</dbReference>
<dbReference type="EMBL" id="LR919007">
    <property type="protein sequence ID" value="CAD7255200.1"/>
    <property type="molecule type" value="Genomic_DNA"/>
</dbReference>
<reference evidence="6" key="1">
    <citation type="submission" date="2020-11" db="EMBL/GenBank/DDBJ databases">
        <authorList>
            <person name="Tran Van P."/>
        </authorList>
    </citation>
    <scope>NUCLEOTIDE SEQUENCE</scope>
</reference>
<evidence type="ECO:0000313" key="7">
    <source>
        <dbReference type="Proteomes" id="UP000677054"/>
    </source>
</evidence>
<feature type="non-terminal residue" evidence="6">
    <location>
        <position position="1"/>
    </location>
</feature>
<dbReference type="CDD" id="cd00112">
    <property type="entry name" value="LDLa"/>
    <property type="match status" value="1"/>
</dbReference>
<dbReference type="Gene3D" id="4.10.400.10">
    <property type="entry name" value="Low-density Lipoprotein Receptor"/>
    <property type="match status" value="1"/>
</dbReference>
<keyword evidence="2" id="KW-0964">Secreted</keyword>
<dbReference type="GO" id="GO:0005576">
    <property type="term" value="C:extracellular region"/>
    <property type="evidence" value="ECO:0007669"/>
    <property type="project" value="UniProtKB-SubCell"/>
</dbReference>
<evidence type="ECO:0000313" key="6">
    <source>
        <dbReference type="EMBL" id="CAD7255200.1"/>
    </source>
</evidence>
<keyword evidence="3" id="KW-0204">Cytolysis</keyword>
<comment type="subcellular location">
    <subcellularLocation>
        <location evidence="1">Secreted</location>
    </subcellularLocation>
</comment>
<dbReference type="Pfam" id="PF00057">
    <property type="entry name" value="Ldl_recept_a"/>
    <property type="match status" value="1"/>
</dbReference>
<dbReference type="SUPFAM" id="SSF57424">
    <property type="entry name" value="LDL receptor-like module"/>
    <property type="match status" value="1"/>
</dbReference>
<dbReference type="GO" id="GO:0031640">
    <property type="term" value="P:killing of cells of another organism"/>
    <property type="evidence" value="ECO:0007669"/>
    <property type="project" value="UniProtKB-KW"/>
</dbReference>
<gene>
    <name evidence="6" type="ORF">DSTB1V02_LOCUS14945</name>
</gene>
<keyword evidence="7" id="KW-1185">Reference proteome</keyword>
<dbReference type="PROSITE" id="PS50068">
    <property type="entry name" value="LDLRA_2"/>
    <property type="match status" value="1"/>
</dbReference>
<evidence type="ECO:0000256" key="3">
    <source>
        <dbReference type="ARBA" id="ARBA00022852"/>
    </source>
</evidence>
<dbReference type="PANTHER" id="PTHR45742">
    <property type="entry name" value="COMPLEMENT COMPONENT C6"/>
    <property type="match status" value="1"/>
</dbReference>
<name>A0A7R9FU09_9CRUS</name>
<dbReference type="EMBL" id="CAJPEV010019489">
    <property type="protein sequence ID" value="CAG0907846.1"/>
    <property type="molecule type" value="Genomic_DNA"/>
</dbReference>
<dbReference type="AlphaFoldDB" id="A0A7R9FU09"/>
<dbReference type="Proteomes" id="UP000677054">
    <property type="component" value="Unassembled WGS sequence"/>
</dbReference>
<dbReference type="SMART" id="SM00192">
    <property type="entry name" value="LDLa"/>
    <property type="match status" value="1"/>
</dbReference>
<keyword evidence="4 5" id="KW-1015">Disulfide bond</keyword>
<organism evidence="6">
    <name type="scientific">Darwinula stevensoni</name>
    <dbReference type="NCBI Taxonomy" id="69355"/>
    <lineage>
        <taxon>Eukaryota</taxon>
        <taxon>Metazoa</taxon>
        <taxon>Ecdysozoa</taxon>
        <taxon>Arthropoda</taxon>
        <taxon>Crustacea</taxon>
        <taxon>Oligostraca</taxon>
        <taxon>Ostracoda</taxon>
        <taxon>Podocopa</taxon>
        <taxon>Podocopida</taxon>
        <taxon>Darwinulocopina</taxon>
        <taxon>Darwinuloidea</taxon>
        <taxon>Darwinulidae</taxon>
        <taxon>Darwinula</taxon>
    </lineage>
</organism>
<evidence type="ECO:0000256" key="1">
    <source>
        <dbReference type="ARBA" id="ARBA00004613"/>
    </source>
</evidence>
<dbReference type="GO" id="GO:0005579">
    <property type="term" value="C:membrane attack complex"/>
    <property type="evidence" value="ECO:0007669"/>
    <property type="project" value="TreeGrafter"/>
</dbReference>
<comment type="caution">
    <text evidence="5">Lacks conserved residue(s) required for the propagation of feature annotation.</text>
</comment>
<sequence>MESALRDLFFSLPGKATCTLRRIENVVEVSRKNYCRATIDILTGADKETLSRSVRSIVNAGVVGRYNVKEESSGLNLRDIQPPQGSCGNDFVCDTGECVSVSLRCNGARDCTDGSDEFGCSTLGKSCRFG</sequence>
<proteinExistence type="predicted"/>
<dbReference type="OrthoDB" id="2019384at2759"/>
<accession>A0A7R9FU09</accession>
<evidence type="ECO:0000256" key="2">
    <source>
        <dbReference type="ARBA" id="ARBA00022525"/>
    </source>
</evidence>
<dbReference type="InterPro" id="IPR023415">
    <property type="entry name" value="LDLR_class-A_CS"/>
</dbReference>